<dbReference type="Proteomes" id="UP000027238">
    <property type="component" value="Unassembled WGS sequence"/>
</dbReference>
<dbReference type="Gene3D" id="1.25.10.10">
    <property type="entry name" value="Leucine-rich Repeat Variant"/>
    <property type="match status" value="1"/>
</dbReference>
<dbReference type="InterPro" id="IPR011989">
    <property type="entry name" value="ARM-like"/>
</dbReference>
<dbReference type="Pfam" id="PF13646">
    <property type="entry name" value="HEAT_2"/>
    <property type="match status" value="1"/>
</dbReference>
<dbReference type="HOGENOM" id="CLU_1156325_0_0_1"/>
<reference evidence="2" key="1">
    <citation type="journal article" date="2014" name="Genome Announc.">
        <title>Draft genome sequence of Colletotrichum sublineola, a destructive pathogen of cultivated sorghum.</title>
        <authorList>
            <person name="Baroncelli R."/>
            <person name="Sanz-Martin J.M."/>
            <person name="Rech G.E."/>
            <person name="Sukno S.A."/>
            <person name="Thon M.R."/>
        </authorList>
    </citation>
    <scope>NUCLEOTIDE SEQUENCE [LARGE SCALE GENOMIC DNA]</scope>
    <source>
        <strain evidence="2">TX430BB</strain>
    </source>
</reference>
<gene>
    <name evidence="1" type="ORF">CSUB01_11030</name>
</gene>
<accession>A0A066X286</accession>
<evidence type="ECO:0000313" key="1">
    <source>
        <dbReference type="EMBL" id="KDN59861.1"/>
    </source>
</evidence>
<keyword evidence="2" id="KW-1185">Reference proteome</keyword>
<dbReference type="EMBL" id="JMSE01001580">
    <property type="protein sequence ID" value="KDN59861.1"/>
    <property type="molecule type" value="Genomic_DNA"/>
</dbReference>
<dbReference type="STRING" id="1173701.A0A066X286"/>
<dbReference type="InterPro" id="IPR016024">
    <property type="entry name" value="ARM-type_fold"/>
</dbReference>
<evidence type="ECO:0000313" key="2">
    <source>
        <dbReference type="Proteomes" id="UP000027238"/>
    </source>
</evidence>
<protein>
    <submittedName>
        <fullName evidence="1">Uncharacterized protein</fullName>
    </submittedName>
</protein>
<sequence>MDLCKDKASNVRESAANALGKQSTLSDTAMAALMELFKDKNSNARRSAARALGNHRGNIFSQHLKKPMAESRGGKYWHTCEKQTLGGTDISGCVSVSALSRGCSDAGGDCQQQGRDSHGAHNVLSWLEQMALPRFTSSPGTGGFCSLCVETSALCGDLRSGNRASSATTLESKKAALAKHYDPTLRTDALCENKVIVRRTIAALWTWNNGVLGKAFTAFLSQDQGVNLELKSHVHKTALL</sequence>
<organism evidence="1 2">
    <name type="scientific">Colletotrichum sublineola</name>
    <name type="common">Sorghum anthracnose fungus</name>
    <dbReference type="NCBI Taxonomy" id="1173701"/>
    <lineage>
        <taxon>Eukaryota</taxon>
        <taxon>Fungi</taxon>
        <taxon>Dikarya</taxon>
        <taxon>Ascomycota</taxon>
        <taxon>Pezizomycotina</taxon>
        <taxon>Sordariomycetes</taxon>
        <taxon>Hypocreomycetidae</taxon>
        <taxon>Glomerellales</taxon>
        <taxon>Glomerellaceae</taxon>
        <taxon>Colletotrichum</taxon>
        <taxon>Colletotrichum graminicola species complex</taxon>
    </lineage>
</organism>
<name>A0A066X286_COLSU</name>
<dbReference type="OrthoDB" id="4904114at2759"/>
<dbReference type="SUPFAM" id="SSF48371">
    <property type="entry name" value="ARM repeat"/>
    <property type="match status" value="1"/>
</dbReference>
<dbReference type="AlphaFoldDB" id="A0A066X286"/>
<comment type="caution">
    <text evidence="1">The sequence shown here is derived from an EMBL/GenBank/DDBJ whole genome shotgun (WGS) entry which is preliminary data.</text>
</comment>
<proteinExistence type="predicted"/>